<keyword evidence="5" id="KW-0732">Signal</keyword>
<dbReference type="InterPro" id="IPR006626">
    <property type="entry name" value="PbH1"/>
</dbReference>
<dbReference type="Proteomes" id="UP001501243">
    <property type="component" value="Unassembled WGS sequence"/>
</dbReference>
<evidence type="ECO:0000256" key="4">
    <source>
        <dbReference type="RuleBase" id="RU361169"/>
    </source>
</evidence>
<dbReference type="InterPro" id="IPR012334">
    <property type="entry name" value="Pectin_lyas_fold"/>
</dbReference>
<feature type="chain" id="PRO_5045590233" description="Polygalacturonase" evidence="5">
    <location>
        <begin position="36"/>
        <end position="430"/>
    </location>
</feature>
<accession>A0ABP8QLT6</accession>
<keyword evidence="7" id="KW-1185">Reference proteome</keyword>
<evidence type="ECO:0000256" key="2">
    <source>
        <dbReference type="ARBA" id="ARBA00022801"/>
    </source>
</evidence>
<dbReference type="InterPro" id="IPR051801">
    <property type="entry name" value="GH28_Enzymes"/>
</dbReference>
<feature type="signal peptide" evidence="5">
    <location>
        <begin position="1"/>
        <end position="35"/>
    </location>
</feature>
<evidence type="ECO:0000313" key="7">
    <source>
        <dbReference type="Proteomes" id="UP001501243"/>
    </source>
</evidence>
<dbReference type="PANTHER" id="PTHR31339:SF9">
    <property type="entry name" value="PLASMIN AND FIBRONECTIN-BINDING PROTEIN A"/>
    <property type="match status" value="1"/>
</dbReference>
<name>A0ABP8QLT6_9BACT</name>
<dbReference type="EMBL" id="BAABGQ010000008">
    <property type="protein sequence ID" value="GAA4504656.1"/>
    <property type="molecule type" value="Genomic_DNA"/>
</dbReference>
<dbReference type="InterPro" id="IPR011050">
    <property type="entry name" value="Pectin_lyase_fold/virulence"/>
</dbReference>
<evidence type="ECO:0008006" key="8">
    <source>
        <dbReference type="Google" id="ProtNLM"/>
    </source>
</evidence>
<dbReference type="PROSITE" id="PS00502">
    <property type="entry name" value="POLYGALACTURONASE"/>
    <property type="match status" value="1"/>
</dbReference>
<protein>
    <recommendedName>
        <fullName evidence="8">Polygalacturonase</fullName>
    </recommendedName>
</protein>
<evidence type="ECO:0000313" key="6">
    <source>
        <dbReference type="EMBL" id="GAA4504656.1"/>
    </source>
</evidence>
<dbReference type="PANTHER" id="PTHR31339">
    <property type="entry name" value="PECTIN LYASE-RELATED"/>
    <property type="match status" value="1"/>
</dbReference>
<organism evidence="6 7">
    <name type="scientific">Hymenobacter ginsengisoli</name>
    <dbReference type="NCBI Taxonomy" id="1051626"/>
    <lineage>
        <taxon>Bacteria</taxon>
        <taxon>Pseudomonadati</taxon>
        <taxon>Bacteroidota</taxon>
        <taxon>Cytophagia</taxon>
        <taxon>Cytophagales</taxon>
        <taxon>Hymenobacteraceae</taxon>
        <taxon>Hymenobacter</taxon>
    </lineage>
</organism>
<gene>
    <name evidence="6" type="ORF">GCM10023172_31220</name>
</gene>
<evidence type="ECO:0000256" key="3">
    <source>
        <dbReference type="ARBA" id="ARBA00023295"/>
    </source>
</evidence>
<dbReference type="SMART" id="SM00710">
    <property type="entry name" value="PbH1"/>
    <property type="match status" value="5"/>
</dbReference>
<dbReference type="Gene3D" id="2.160.20.10">
    <property type="entry name" value="Single-stranded right-handed beta-helix, Pectin lyase-like"/>
    <property type="match status" value="1"/>
</dbReference>
<reference evidence="7" key="1">
    <citation type="journal article" date="2019" name="Int. J. Syst. Evol. Microbiol.">
        <title>The Global Catalogue of Microorganisms (GCM) 10K type strain sequencing project: providing services to taxonomists for standard genome sequencing and annotation.</title>
        <authorList>
            <consortium name="The Broad Institute Genomics Platform"/>
            <consortium name="The Broad Institute Genome Sequencing Center for Infectious Disease"/>
            <person name="Wu L."/>
            <person name="Ma J."/>
        </authorList>
    </citation>
    <scope>NUCLEOTIDE SEQUENCE [LARGE SCALE GENOMIC DNA]</scope>
    <source>
        <strain evidence="7">JCM 17841</strain>
    </source>
</reference>
<evidence type="ECO:0000256" key="1">
    <source>
        <dbReference type="ARBA" id="ARBA00008834"/>
    </source>
</evidence>
<keyword evidence="3 4" id="KW-0326">Glycosidase</keyword>
<proteinExistence type="inferred from homology"/>
<comment type="caution">
    <text evidence="6">The sequence shown here is derived from an EMBL/GenBank/DDBJ whole genome shotgun (WGS) entry which is preliminary data.</text>
</comment>
<dbReference type="SUPFAM" id="SSF51126">
    <property type="entry name" value="Pectin lyase-like"/>
    <property type="match status" value="1"/>
</dbReference>
<dbReference type="Pfam" id="PF00295">
    <property type="entry name" value="Glyco_hydro_28"/>
    <property type="match status" value="1"/>
</dbReference>
<evidence type="ECO:0000256" key="5">
    <source>
        <dbReference type="SAM" id="SignalP"/>
    </source>
</evidence>
<keyword evidence="2 4" id="KW-0378">Hydrolase</keyword>
<dbReference type="InterPro" id="IPR000743">
    <property type="entry name" value="Glyco_hydro_28"/>
</dbReference>
<comment type="similarity">
    <text evidence="1 4">Belongs to the glycosyl hydrolase 28 family.</text>
</comment>
<sequence>MQNPVYPRLLSSMNYFFARLLALALVGLLSLGGCAKNDATPSATPTTGTPPDLHTTYLKLLADGTNQALPLQKAIDSCSAAGGGTLVLRKGTYTTGPIYMKSSVTLRLDTLATLLASPHMADFTVGGKVVNLINGPSTPIHDVTLSGAGTIDGNGAPWWAAFQANSALVRPRLIYISACQNLTVTGLTLTNSPSFHLVPSQCQNVVINRVKIIAPATSPNTDGIDPANCNLVSITNCTIDTGDDCIAIKSGRVNNALVDACQNLTVTGCTFLHGHGLSIGSETSSGVKNLTVSNCTFTNTDNGIRIKSEPGLGGLVQNVSYSHITMTNVKNPLVINMAYALNPNNTYPTDIPSVVGMTVDHLTVTGAKNAGSLVGLTTLPIQNLTLSNLTISAETGLVIQNATGVVLSNWVINVASGKPVSTQNVQGTGF</sequence>